<proteinExistence type="predicted"/>
<dbReference type="EMBL" id="JBFMKM010000013">
    <property type="protein sequence ID" value="KAL1301749.1"/>
    <property type="molecule type" value="Genomic_DNA"/>
</dbReference>
<gene>
    <name evidence="3" type="ORF">AAFC00_005951</name>
</gene>
<keyword evidence="4" id="KW-1185">Reference proteome</keyword>
<keyword evidence="2" id="KW-0472">Membrane</keyword>
<organism evidence="3 4">
    <name type="scientific">Neodothiora populina</name>
    <dbReference type="NCBI Taxonomy" id="2781224"/>
    <lineage>
        <taxon>Eukaryota</taxon>
        <taxon>Fungi</taxon>
        <taxon>Dikarya</taxon>
        <taxon>Ascomycota</taxon>
        <taxon>Pezizomycotina</taxon>
        <taxon>Dothideomycetes</taxon>
        <taxon>Dothideomycetidae</taxon>
        <taxon>Dothideales</taxon>
        <taxon>Dothioraceae</taxon>
        <taxon>Neodothiora</taxon>
    </lineage>
</organism>
<name>A0ABR3P6K7_9PEZI</name>
<evidence type="ECO:0000256" key="2">
    <source>
        <dbReference type="SAM" id="Phobius"/>
    </source>
</evidence>
<feature type="transmembrane region" description="Helical" evidence="2">
    <location>
        <begin position="100"/>
        <end position="117"/>
    </location>
</feature>
<evidence type="ECO:0000256" key="1">
    <source>
        <dbReference type="SAM" id="MobiDB-lite"/>
    </source>
</evidence>
<dbReference type="GeneID" id="95979650"/>
<keyword evidence="2" id="KW-0812">Transmembrane</keyword>
<reference evidence="3 4" key="1">
    <citation type="submission" date="2024-07" db="EMBL/GenBank/DDBJ databases">
        <title>Draft sequence of the Neodothiora populina.</title>
        <authorList>
            <person name="Drown D.D."/>
            <person name="Schuette U.S."/>
            <person name="Buechlein A.B."/>
            <person name="Rusch D.R."/>
            <person name="Winton L.W."/>
            <person name="Adams G.A."/>
        </authorList>
    </citation>
    <scope>NUCLEOTIDE SEQUENCE [LARGE SCALE GENOMIC DNA]</scope>
    <source>
        <strain evidence="3 4">CPC 39397</strain>
    </source>
</reference>
<comment type="caution">
    <text evidence="3">The sequence shown here is derived from an EMBL/GenBank/DDBJ whole genome shotgun (WGS) entry which is preliminary data.</text>
</comment>
<accession>A0ABR3P6K7</accession>
<keyword evidence="2" id="KW-1133">Transmembrane helix</keyword>
<sequence length="363" mass="40455">MSGLTSPSTAHATTLAVSQEVAIARPIQIPPNRRHASSNYHYYAEILQPFGISEGDWHAFTRQFVNSNLPTRNQIVVLGTMSIVLQAAFVFGLGPPGIPVAAIASGAFVGGPLYYAIKGHRLRHNVRNRNIPDWLSAWNTQYFNPKGLMIGFNLPGRPVRKAAVAPRLRKHTAIAGKYKRPKSARRVTRRPRIVIVKLHDPVPEAGTVPNLEPVKIAALWKYMCLAKLSRMRSSKLLAMIDTKRQAAHDLRLQRLQAESLRLNSPSQDLLPEKDWLSQWWEQAAFVTATPQSAAASVTSWKQRILWKKADNVDTPVRPIGALDGADASPVRTHKTGRRNRRRTEVGGAMLGSNRMHDALRHML</sequence>
<dbReference type="RefSeq" id="XP_069198025.1">
    <property type="nucleotide sequence ID" value="XM_069345817.1"/>
</dbReference>
<protein>
    <submittedName>
        <fullName evidence="3">Uncharacterized protein</fullName>
    </submittedName>
</protein>
<evidence type="ECO:0000313" key="4">
    <source>
        <dbReference type="Proteomes" id="UP001562354"/>
    </source>
</evidence>
<feature type="transmembrane region" description="Helical" evidence="2">
    <location>
        <begin position="75"/>
        <end position="94"/>
    </location>
</feature>
<evidence type="ECO:0000313" key="3">
    <source>
        <dbReference type="EMBL" id="KAL1301749.1"/>
    </source>
</evidence>
<feature type="region of interest" description="Disordered" evidence="1">
    <location>
        <begin position="320"/>
        <end position="351"/>
    </location>
</feature>
<dbReference type="Proteomes" id="UP001562354">
    <property type="component" value="Unassembled WGS sequence"/>
</dbReference>
<feature type="compositionally biased region" description="Basic residues" evidence="1">
    <location>
        <begin position="331"/>
        <end position="341"/>
    </location>
</feature>